<evidence type="ECO:0000313" key="5">
    <source>
        <dbReference type="EMBL" id="MBC6464727.1"/>
    </source>
</evidence>
<dbReference type="InterPro" id="IPR020084">
    <property type="entry name" value="NUDIX_hydrolase_CS"/>
</dbReference>
<dbReference type="PANTHER" id="PTHR21340">
    <property type="entry name" value="DIADENOSINE 5,5-P1,P4-TETRAPHOSPHATE PYROPHOSPHOHYDROLASE MUTT"/>
    <property type="match status" value="1"/>
</dbReference>
<sequence>MTDDLIRAAGAVLWREGDAGAEVALIHRPKYDDWTFPKGKLDKGEHVLRAAVREVAEETGITPRLGRPLPPQFYEVAGRPKQVDYWAATARDDRTGTYPGGGRGFVPGDEVDRIEWLAPAEAEGRLSHQRDVELLRTFAAGPFRTTAVIVLRHASAGERHDWRDLDALRPLDPRGRADARELAHLLSAYEPVRSISSATARCVDTLIPYALLDRTSVTTDLAFTIDQTDLGRARARIAEIVAEPVRAVVCTHGEIAPALFAEICAAYGGRTAGETPERTAEEIGADAGEPTRLRKGDFQVLHLTVGETGTATGLAAVELHGPHGPGADT</sequence>
<evidence type="ECO:0000256" key="2">
    <source>
        <dbReference type="ARBA" id="ARBA00022801"/>
    </source>
</evidence>
<dbReference type="PROSITE" id="PS51462">
    <property type="entry name" value="NUDIX"/>
    <property type="match status" value="1"/>
</dbReference>
<comment type="similarity">
    <text evidence="1 3">Belongs to the Nudix hydrolase family.</text>
</comment>
<dbReference type="SUPFAM" id="SSF53254">
    <property type="entry name" value="Phosphoglycerate mutase-like"/>
    <property type="match status" value="1"/>
</dbReference>
<keyword evidence="6" id="KW-1185">Reference proteome</keyword>
<gene>
    <name evidence="5" type="ORF">HKK74_04340</name>
</gene>
<comment type="caution">
    <text evidence="5">The sequence shown here is derived from an EMBL/GenBank/DDBJ whole genome shotgun (WGS) entry which is preliminary data.</text>
</comment>
<dbReference type="Proteomes" id="UP000805614">
    <property type="component" value="Unassembled WGS sequence"/>
</dbReference>
<feature type="domain" description="Nudix hydrolase" evidence="4">
    <location>
        <begin position="4"/>
        <end position="139"/>
    </location>
</feature>
<keyword evidence="2 3" id="KW-0378">Hydrolase</keyword>
<dbReference type="InterPro" id="IPR020476">
    <property type="entry name" value="Nudix_hydrolase"/>
</dbReference>
<dbReference type="SUPFAM" id="SSF55811">
    <property type="entry name" value="Nudix"/>
    <property type="match status" value="1"/>
</dbReference>
<proteinExistence type="inferred from homology"/>
<organism evidence="5 6">
    <name type="scientific">Actinomadura alba</name>
    <dbReference type="NCBI Taxonomy" id="406431"/>
    <lineage>
        <taxon>Bacteria</taxon>
        <taxon>Bacillati</taxon>
        <taxon>Actinomycetota</taxon>
        <taxon>Actinomycetes</taxon>
        <taxon>Streptosporangiales</taxon>
        <taxon>Thermomonosporaceae</taxon>
        <taxon>Actinomadura</taxon>
    </lineage>
</organism>
<dbReference type="SMART" id="SM00855">
    <property type="entry name" value="PGAM"/>
    <property type="match status" value="1"/>
</dbReference>
<dbReference type="PANTHER" id="PTHR21340:SF0">
    <property type="entry name" value="BIS(5'-NUCLEOSYL)-TETRAPHOSPHATASE [ASYMMETRICAL]"/>
    <property type="match status" value="1"/>
</dbReference>
<evidence type="ECO:0000313" key="6">
    <source>
        <dbReference type="Proteomes" id="UP000805614"/>
    </source>
</evidence>
<dbReference type="Gene3D" id="3.40.50.1240">
    <property type="entry name" value="Phosphoglycerate mutase-like"/>
    <property type="match status" value="1"/>
</dbReference>
<dbReference type="CDD" id="cd03673">
    <property type="entry name" value="NUDIX_Ap6A_hydrolase"/>
    <property type="match status" value="1"/>
</dbReference>
<dbReference type="GO" id="GO:0016787">
    <property type="term" value="F:hydrolase activity"/>
    <property type="evidence" value="ECO:0007669"/>
    <property type="project" value="UniProtKB-KW"/>
</dbReference>
<dbReference type="PROSITE" id="PS00893">
    <property type="entry name" value="NUDIX_BOX"/>
    <property type="match status" value="1"/>
</dbReference>
<dbReference type="EMBL" id="JABVEC010000002">
    <property type="protein sequence ID" value="MBC6464727.1"/>
    <property type="molecule type" value="Genomic_DNA"/>
</dbReference>
<dbReference type="InterPro" id="IPR051325">
    <property type="entry name" value="Nudix_hydrolase_domain"/>
</dbReference>
<dbReference type="CDD" id="cd07040">
    <property type="entry name" value="HP"/>
    <property type="match status" value="1"/>
</dbReference>
<reference evidence="5 6" key="1">
    <citation type="submission" date="2020-06" db="EMBL/GenBank/DDBJ databases">
        <title>Actinomadura xiongansis sp. nov., isolated from soil of Baiyangdian.</title>
        <authorList>
            <person name="Zhang X."/>
        </authorList>
    </citation>
    <scope>NUCLEOTIDE SEQUENCE [LARGE SCALE GENOMIC DNA]</scope>
    <source>
        <strain evidence="5 6">HBUM206468</strain>
    </source>
</reference>
<accession>A0ABR7LJR6</accession>
<evidence type="ECO:0000256" key="1">
    <source>
        <dbReference type="ARBA" id="ARBA00005582"/>
    </source>
</evidence>
<dbReference type="Gene3D" id="3.90.79.10">
    <property type="entry name" value="Nucleoside Triphosphate Pyrophosphohydrolase"/>
    <property type="match status" value="1"/>
</dbReference>
<dbReference type="InterPro" id="IPR015797">
    <property type="entry name" value="NUDIX_hydrolase-like_dom_sf"/>
</dbReference>
<dbReference type="InterPro" id="IPR000086">
    <property type="entry name" value="NUDIX_hydrolase_dom"/>
</dbReference>
<evidence type="ECO:0000256" key="3">
    <source>
        <dbReference type="RuleBase" id="RU003476"/>
    </source>
</evidence>
<dbReference type="Pfam" id="PF00293">
    <property type="entry name" value="NUDIX"/>
    <property type="match status" value="1"/>
</dbReference>
<name>A0ABR7LJR6_9ACTN</name>
<evidence type="ECO:0000259" key="4">
    <source>
        <dbReference type="PROSITE" id="PS51462"/>
    </source>
</evidence>
<dbReference type="InterPro" id="IPR013078">
    <property type="entry name" value="His_Pase_superF_clade-1"/>
</dbReference>
<dbReference type="PRINTS" id="PR00502">
    <property type="entry name" value="NUDIXFAMILY"/>
</dbReference>
<dbReference type="InterPro" id="IPR029033">
    <property type="entry name" value="His_PPase_superfam"/>
</dbReference>
<protein>
    <submittedName>
        <fullName evidence="5">NUDIX hydrolase</fullName>
    </submittedName>
</protein>